<sequence length="196" mass="23246">MKLIFLFINFYVQILSSHSMDDQDFEYFDEDPNDLSLNKLKNLCKIYINDVEIKINEIESAQFLRAYYQDDISFLCEIPDRFEVESYDWSVNNLQLSLNEPEYSIKFDKKIDAETFLNVTCLFWLSGHGLPNYFEFPTILLEKYVFDPHLNHTDYLQLKYKKQIGMAKNGFYMIGTMSGILLIASLLFKYIFGDKF</sequence>
<feature type="transmembrane region" description="Helical" evidence="1">
    <location>
        <begin position="171"/>
        <end position="192"/>
    </location>
</feature>
<comment type="caution">
    <text evidence="3">The sequence shown here is derived from an EMBL/GenBank/DDBJ whole genome shotgun (WGS) entry which is preliminary data.</text>
</comment>
<proteinExistence type="predicted"/>
<dbReference type="Proteomes" id="UP000663879">
    <property type="component" value="Unassembled WGS sequence"/>
</dbReference>
<protein>
    <submittedName>
        <fullName evidence="3">Uncharacterized protein</fullName>
    </submittedName>
</protein>
<dbReference type="EMBL" id="CAJNOC010002549">
    <property type="protein sequence ID" value="CAF0939590.1"/>
    <property type="molecule type" value="Genomic_DNA"/>
</dbReference>
<evidence type="ECO:0000313" key="3">
    <source>
        <dbReference type="EMBL" id="CAF0939590.1"/>
    </source>
</evidence>
<reference evidence="3" key="1">
    <citation type="submission" date="2021-02" db="EMBL/GenBank/DDBJ databases">
        <authorList>
            <person name="Nowell W R."/>
        </authorList>
    </citation>
    <scope>NUCLEOTIDE SEQUENCE</scope>
    <source>
        <strain evidence="3">Ploen Becks lab</strain>
    </source>
</reference>
<keyword evidence="2" id="KW-0732">Signal</keyword>
<keyword evidence="1" id="KW-0472">Membrane</keyword>
<organism evidence="3 4">
    <name type="scientific">Brachionus calyciflorus</name>
    <dbReference type="NCBI Taxonomy" id="104777"/>
    <lineage>
        <taxon>Eukaryota</taxon>
        <taxon>Metazoa</taxon>
        <taxon>Spiralia</taxon>
        <taxon>Gnathifera</taxon>
        <taxon>Rotifera</taxon>
        <taxon>Eurotatoria</taxon>
        <taxon>Monogononta</taxon>
        <taxon>Pseudotrocha</taxon>
        <taxon>Ploima</taxon>
        <taxon>Brachionidae</taxon>
        <taxon>Brachionus</taxon>
    </lineage>
</organism>
<evidence type="ECO:0000256" key="2">
    <source>
        <dbReference type="SAM" id="SignalP"/>
    </source>
</evidence>
<feature type="chain" id="PRO_5032593414" evidence="2">
    <location>
        <begin position="18"/>
        <end position="196"/>
    </location>
</feature>
<evidence type="ECO:0000313" key="4">
    <source>
        <dbReference type="Proteomes" id="UP000663879"/>
    </source>
</evidence>
<keyword evidence="1" id="KW-0812">Transmembrane</keyword>
<keyword evidence="4" id="KW-1185">Reference proteome</keyword>
<name>A0A814C9Q0_9BILA</name>
<feature type="signal peptide" evidence="2">
    <location>
        <begin position="1"/>
        <end position="17"/>
    </location>
</feature>
<evidence type="ECO:0000256" key="1">
    <source>
        <dbReference type="SAM" id="Phobius"/>
    </source>
</evidence>
<accession>A0A814C9Q0</accession>
<dbReference type="AlphaFoldDB" id="A0A814C9Q0"/>
<keyword evidence="1" id="KW-1133">Transmembrane helix</keyword>
<gene>
    <name evidence="3" type="ORF">OXX778_LOCUS13356</name>
</gene>
<dbReference type="OrthoDB" id="10494476at2759"/>